<feature type="transmembrane region" description="Helical" evidence="7">
    <location>
        <begin position="119"/>
        <end position="139"/>
    </location>
</feature>
<evidence type="ECO:0000256" key="5">
    <source>
        <dbReference type="ARBA" id="ARBA00022989"/>
    </source>
</evidence>
<dbReference type="STRING" id="641238.SAMN04490244_101162"/>
<dbReference type="Proteomes" id="UP000198885">
    <property type="component" value="Unassembled WGS sequence"/>
</dbReference>
<organism evidence="9 10">
    <name type="scientific">Tranquillimonas rosea</name>
    <dbReference type="NCBI Taxonomy" id="641238"/>
    <lineage>
        <taxon>Bacteria</taxon>
        <taxon>Pseudomonadati</taxon>
        <taxon>Pseudomonadota</taxon>
        <taxon>Alphaproteobacteria</taxon>
        <taxon>Rhodobacterales</taxon>
        <taxon>Roseobacteraceae</taxon>
        <taxon>Tranquillimonas</taxon>
    </lineage>
</organism>
<evidence type="ECO:0000313" key="10">
    <source>
        <dbReference type="Proteomes" id="UP000198885"/>
    </source>
</evidence>
<feature type="domain" description="ABC transmembrane type-1" evidence="8">
    <location>
        <begin position="80"/>
        <end position="292"/>
    </location>
</feature>
<keyword evidence="4 7" id="KW-0812">Transmembrane</keyword>
<feature type="transmembrane region" description="Helical" evidence="7">
    <location>
        <begin position="84"/>
        <end position="107"/>
    </location>
</feature>
<feature type="transmembrane region" description="Helical" evidence="7">
    <location>
        <begin position="169"/>
        <end position="193"/>
    </location>
</feature>
<dbReference type="PANTHER" id="PTHR30183:SF6">
    <property type="entry name" value="INNER MEMBRANE ABC TRANSPORTER PERMEASE PROTEIN YNJC"/>
    <property type="match status" value="1"/>
</dbReference>
<evidence type="ECO:0000256" key="1">
    <source>
        <dbReference type="ARBA" id="ARBA00004651"/>
    </source>
</evidence>
<dbReference type="InterPro" id="IPR035906">
    <property type="entry name" value="MetI-like_sf"/>
</dbReference>
<feature type="transmembrane region" description="Helical" evidence="7">
    <location>
        <begin position="446"/>
        <end position="465"/>
    </location>
</feature>
<dbReference type="Pfam" id="PF00528">
    <property type="entry name" value="BPD_transp_1"/>
    <property type="match status" value="1"/>
</dbReference>
<dbReference type="SUPFAM" id="SSF161098">
    <property type="entry name" value="MetI-like"/>
    <property type="match status" value="2"/>
</dbReference>
<sequence length="582" mass="60554">MATRAHRMSGRVAPSGPSAHAAPPLLAAMPALTLIAMLGPVAAGLAGTLLPALGYLPAAGLTDWSTDAFAALWAWPGLGAATRLSLTTGLFATAGALGIVTLILAGWSGTRSFRLLERLLSPLLSVPHAATAFGLAFLISPSGWLARLTSPWATGWDRPPDLLIVQDPWGLAMTAGLVAKEMPFLLLMALAALGQADAARRMRVARSLGYGRVTGWLKTVFPAVYAQIRLPVYVVLAYSMSVVDVAMILGPSTPPPLSVQIVIWMGDPELQRRLVAAAGALLQLGLVVGALAAWRLGEMAVGRLGCLWAMNGGRGRRDAGLRYAGFAFGTLAALAVLASLACLGLWSVAGFWGYPAPLPDTLDLQSWTRHLPGIAAAGGTTALIALAATLAALVLVTGCLEAEHRSGRAITPRGMFLIYLPLLVPQTAFLPGLQTLLLTLGADTGLLPVIAAHLVFVLPYVFLSLGDPWRAWDGRNATVAAALGTSPAGVLFRIRLPMLLRPILTSAAVAIAVSVGQYLPTLLVGGGRVSTLTTEAVALASGGDRRAIGVWGVAQTAAVFLPFALALALPALIWRHRRGLHG</sequence>
<keyword evidence="6 7" id="KW-0472">Membrane</keyword>
<comment type="subcellular location">
    <subcellularLocation>
        <location evidence="1 7">Cell membrane</location>
        <topology evidence="1 7">Multi-pass membrane protein</topology>
    </subcellularLocation>
</comment>
<dbReference type="GO" id="GO:0055085">
    <property type="term" value="P:transmembrane transport"/>
    <property type="evidence" value="ECO:0007669"/>
    <property type="project" value="InterPro"/>
</dbReference>
<keyword evidence="10" id="KW-1185">Reference proteome</keyword>
<dbReference type="PROSITE" id="PS50928">
    <property type="entry name" value="ABC_TM1"/>
    <property type="match status" value="2"/>
</dbReference>
<feature type="domain" description="ABC transmembrane type-1" evidence="8">
    <location>
        <begin position="378"/>
        <end position="571"/>
    </location>
</feature>
<dbReference type="GO" id="GO:0005886">
    <property type="term" value="C:plasma membrane"/>
    <property type="evidence" value="ECO:0007669"/>
    <property type="project" value="UniProtKB-SubCell"/>
</dbReference>
<proteinExistence type="inferred from homology"/>
<comment type="similarity">
    <text evidence="7">Belongs to the binding-protein-dependent transport system permease family.</text>
</comment>
<evidence type="ECO:0000259" key="8">
    <source>
        <dbReference type="PROSITE" id="PS50928"/>
    </source>
</evidence>
<reference evidence="9 10" key="1">
    <citation type="submission" date="2016-10" db="EMBL/GenBank/DDBJ databases">
        <authorList>
            <person name="de Groot N.N."/>
        </authorList>
    </citation>
    <scope>NUCLEOTIDE SEQUENCE [LARGE SCALE GENOMIC DNA]</scope>
    <source>
        <strain evidence="9 10">DSM 23042</strain>
    </source>
</reference>
<keyword evidence="5 7" id="KW-1133">Transmembrane helix</keyword>
<evidence type="ECO:0000256" key="6">
    <source>
        <dbReference type="ARBA" id="ARBA00023136"/>
    </source>
</evidence>
<dbReference type="AlphaFoldDB" id="A0A1H9PGQ2"/>
<dbReference type="EMBL" id="FOGU01000001">
    <property type="protein sequence ID" value="SER47045.1"/>
    <property type="molecule type" value="Genomic_DNA"/>
</dbReference>
<dbReference type="CDD" id="cd06261">
    <property type="entry name" value="TM_PBP2"/>
    <property type="match status" value="1"/>
</dbReference>
<dbReference type="InterPro" id="IPR000515">
    <property type="entry name" value="MetI-like"/>
</dbReference>
<dbReference type="PANTHER" id="PTHR30183">
    <property type="entry name" value="MOLYBDENUM TRANSPORT SYSTEM PERMEASE PROTEIN MODB"/>
    <property type="match status" value="1"/>
</dbReference>
<feature type="transmembrane region" description="Helical" evidence="7">
    <location>
        <begin position="21"/>
        <end position="46"/>
    </location>
</feature>
<evidence type="ECO:0000256" key="7">
    <source>
        <dbReference type="RuleBase" id="RU363032"/>
    </source>
</evidence>
<feature type="transmembrane region" description="Helical" evidence="7">
    <location>
        <begin position="374"/>
        <end position="396"/>
    </location>
</feature>
<keyword evidence="3" id="KW-1003">Cell membrane</keyword>
<feature type="transmembrane region" description="Helical" evidence="7">
    <location>
        <begin position="499"/>
        <end position="519"/>
    </location>
</feature>
<evidence type="ECO:0000256" key="2">
    <source>
        <dbReference type="ARBA" id="ARBA00022448"/>
    </source>
</evidence>
<feature type="transmembrane region" description="Helical" evidence="7">
    <location>
        <begin position="230"/>
        <end position="249"/>
    </location>
</feature>
<accession>A0A1H9PGQ2</accession>
<evidence type="ECO:0000313" key="9">
    <source>
        <dbReference type="EMBL" id="SER47045.1"/>
    </source>
</evidence>
<protein>
    <submittedName>
        <fullName evidence="9">Putative thiamine transport system permease protein</fullName>
    </submittedName>
</protein>
<feature type="transmembrane region" description="Helical" evidence="7">
    <location>
        <begin position="416"/>
        <end position="440"/>
    </location>
</feature>
<evidence type="ECO:0000256" key="3">
    <source>
        <dbReference type="ARBA" id="ARBA00022475"/>
    </source>
</evidence>
<gene>
    <name evidence="9" type="ORF">SAMN04490244_101162</name>
</gene>
<evidence type="ECO:0000256" key="4">
    <source>
        <dbReference type="ARBA" id="ARBA00022692"/>
    </source>
</evidence>
<feature type="transmembrane region" description="Helical" evidence="7">
    <location>
        <begin position="323"/>
        <end position="354"/>
    </location>
</feature>
<name>A0A1H9PGQ2_9RHOB</name>
<feature type="transmembrane region" description="Helical" evidence="7">
    <location>
        <begin position="548"/>
        <end position="574"/>
    </location>
</feature>
<dbReference type="Gene3D" id="1.10.3720.10">
    <property type="entry name" value="MetI-like"/>
    <property type="match status" value="2"/>
</dbReference>
<keyword evidence="2 7" id="KW-0813">Transport</keyword>
<feature type="transmembrane region" description="Helical" evidence="7">
    <location>
        <begin position="274"/>
        <end position="294"/>
    </location>
</feature>